<comment type="caution">
    <text evidence="3">The sequence shown here is derived from an EMBL/GenBank/DDBJ whole genome shotgun (WGS) entry which is preliminary data.</text>
</comment>
<evidence type="ECO:0000259" key="2">
    <source>
        <dbReference type="PROSITE" id="PS51547"/>
    </source>
</evidence>
<sequence length="273" mass="29425">MAKDSKPPQTVVNFCLSKDLHHSFNLKINSLSGLTQRFLQLQQDNYLDRKTSIANTSSTSTSISITKKYDPISEKVITYKLKEQQTNELFISVCLQTGDGKQLTCAITTSLRYYNGSYYSTGLSSSAYPGNNSSSRCGSRPGIGAGGLGSRVSSSSASPAAGSAGYSGLNSGTSTGISGVNNTGGNDGASIRRMLGNKSEWLSLPINYSQLPLDAVLKFELFTFGYETGSVLKLGKCLVDVFDKDESCTLIKGHLKLKIDVVGDMKCKDWRRN</sequence>
<protein>
    <submittedName>
        <fullName evidence="3">Unnamed protein product</fullName>
    </submittedName>
</protein>
<dbReference type="PROSITE" id="PS51547">
    <property type="entry name" value="C2_PI3K"/>
    <property type="match status" value="1"/>
</dbReference>
<dbReference type="Proteomes" id="UP001165063">
    <property type="component" value="Unassembled WGS sequence"/>
</dbReference>
<accession>A0A9W6YVW5</accession>
<dbReference type="AlphaFoldDB" id="A0A9W6YVW5"/>
<name>A0A9W6YVW5_AMBMO</name>
<gene>
    <name evidence="3" type="ORF">Amon01_000268100</name>
</gene>
<dbReference type="SUPFAM" id="SSF49562">
    <property type="entry name" value="C2 domain (Calcium/lipid-binding domain, CaLB)"/>
    <property type="match status" value="1"/>
</dbReference>
<dbReference type="EMBL" id="BSXU01001008">
    <property type="protein sequence ID" value="GMG22729.1"/>
    <property type="molecule type" value="Genomic_DNA"/>
</dbReference>
<evidence type="ECO:0000256" key="1">
    <source>
        <dbReference type="PROSITE-ProRule" id="PRU00880"/>
    </source>
</evidence>
<keyword evidence="4" id="KW-1185">Reference proteome</keyword>
<proteinExistence type="inferred from homology"/>
<evidence type="ECO:0000313" key="3">
    <source>
        <dbReference type="EMBL" id="GMG22729.1"/>
    </source>
</evidence>
<organism evidence="3 4">
    <name type="scientific">Ambrosiozyma monospora</name>
    <name type="common">Yeast</name>
    <name type="synonym">Endomycopsis monosporus</name>
    <dbReference type="NCBI Taxonomy" id="43982"/>
    <lineage>
        <taxon>Eukaryota</taxon>
        <taxon>Fungi</taxon>
        <taxon>Dikarya</taxon>
        <taxon>Ascomycota</taxon>
        <taxon>Saccharomycotina</taxon>
        <taxon>Pichiomycetes</taxon>
        <taxon>Pichiales</taxon>
        <taxon>Pichiaceae</taxon>
        <taxon>Ambrosiozyma</taxon>
    </lineage>
</organism>
<reference evidence="3" key="1">
    <citation type="submission" date="2023-04" db="EMBL/GenBank/DDBJ databases">
        <title>Ambrosiozyma monospora NBRC 1965.</title>
        <authorList>
            <person name="Ichikawa N."/>
            <person name="Sato H."/>
            <person name="Tonouchi N."/>
        </authorList>
    </citation>
    <scope>NUCLEOTIDE SEQUENCE</scope>
    <source>
        <strain evidence="3">NBRC 1965</strain>
    </source>
</reference>
<evidence type="ECO:0000313" key="4">
    <source>
        <dbReference type="Proteomes" id="UP001165063"/>
    </source>
</evidence>
<dbReference type="InterPro" id="IPR035892">
    <property type="entry name" value="C2_domain_sf"/>
</dbReference>
<comment type="similarity">
    <text evidence="1">Belongs to the PI3/PI4-kinase family.</text>
</comment>
<dbReference type="InterPro" id="IPR002420">
    <property type="entry name" value="PI3K-type_C2_dom"/>
</dbReference>
<dbReference type="Pfam" id="PF00792">
    <property type="entry name" value="PI3K_C2"/>
    <property type="match status" value="1"/>
</dbReference>
<feature type="domain" description="C2 PI3K-type" evidence="2">
    <location>
        <begin position="107"/>
        <end position="273"/>
    </location>
</feature>